<dbReference type="EMBL" id="FLRC01000044">
    <property type="protein sequence ID" value="SBT26932.1"/>
    <property type="molecule type" value="Genomic_DNA"/>
</dbReference>
<keyword evidence="3" id="KW-1185">Reference proteome</keyword>
<accession>A0A1C3K630</accession>
<dbReference type="InterPro" id="IPR010710">
    <property type="entry name" value="DUF1289"/>
</dbReference>
<name>A0A1C3K630_9BURK</name>
<reference evidence="2 3" key="2">
    <citation type="submission" date="2017-08" db="EMBL/GenBank/DDBJ databases">
        <authorList>
            <person name="de Groot N.N."/>
        </authorList>
    </citation>
    <scope>NUCLEOTIDE SEQUENCE [LARGE SCALE GENOMIC DNA]</scope>
    <source>
        <strain evidence="2">Orrdi1</strain>
    </source>
</reference>
<evidence type="ECO:0008006" key="4">
    <source>
        <dbReference type="Google" id="ProtNLM"/>
    </source>
</evidence>
<evidence type="ECO:0000313" key="1">
    <source>
        <dbReference type="EMBL" id="SBT26932.1"/>
    </source>
</evidence>
<dbReference type="EMBL" id="LT907988">
    <property type="protein sequence ID" value="SOE52545.1"/>
    <property type="molecule type" value="Genomic_DNA"/>
</dbReference>
<protein>
    <recommendedName>
        <fullName evidence="4">Phosphoenolpyruvate synthase</fullName>
    </recommendedName>
</protein>
<organism evidence="1 3">
    <name type="scientific">Orrella dioscoreae</name>
    <dbReference type="NCBI Taxonomy" id="1851544"/>
    <lineage>
        <taxon>Bacteria</taxon>
        <taxon>Pseudomonadati</taxon>
        <taxon>Pseudomonadota</taxon>
        <taxon>Betaproteobacteria</taxon>
        <taxon>Burkholderiales</taxon>
        <taxon>Alcaligenaceae</taxon>
        <taxon>Orrella</taxon>
    </lineage>
</organism>
<gene>
    <name evidence="1" type="ORF">ODI_01057</name>
    <name evidence="2" type="ORF">ODI_R4280</name>
</gene>
<dbReference type="STRING" id="1851544.ODI_01057"/>
<dbReference type="Proteomes" id="UP000078558">
    <property type="component" value="Chromosome I"/>
</dbReference>
<dbReference type="KEGG" id="odi:ODI_R4280"/>
<evidence type="ECO:0000313" key="2">
    <source>
        <dbReference type="EMBL" id="SOE52545.1"/>
    </source>
</evidence>
<reference evidence="1 3" key="1">
    <citation type="submission" date="2016-06" db="EMBL/GenBank/DDBJ databases">
        <authorList>
            <person name="Kjaerup R.B."/>
            <person name="Dalgaard T.S."/>
            <person name="Juul-Madsen H.R."/>
        </authorList>
    </citation>
    <scope>NUCLEOTIDE SEQUENCE [LARGE SCALE GENOMIC DNA]</scope>
    <source>
        <strain evidence="1">Orrdi1</strain>
    </source>
</reference>
<sequence length="51" mass="5946">MAVCSTLYDDICRGCGRTAMEVANWVFMNEAEKHEVWVRIRAQGYPRRNNP</sequence>
<proteinExistence type="predicted"/>
<dbReference type="AlphaFoldDB" id="A0A1C3K630"/>
<dbReference type="Pfam" id="PF06945">
    <property type="entry name" value="DUF1289"/>
    <property type="match status" value="1"/>
</dbReference>
<evidence type="ECO:0000313" key="3">
    <source>
        <dbReference type="Proteomes" id="UP000078558"/>
    </source>
</evidence>